<organism evidence="1 2">
    <name type="scientific">Nocardia halotolerans</name>
    <dbReference type="NCBI Taxonomy" id="1755878"/>
    <lineage>
        <taxon>Bacteria</taxon>
        <taxon>Bacillati</taxon>
        <taxon>Actinomycetota</taxon>
        <taxon>Actinomycetes</taxon>
        <taxon>Mycobacteriales</taxon>
        <taxon>Nocardiaceae</taxon>
        <taxon>Nocardia</taxon>
    </lineage>
</organism>
<reference evidence="2" key="1">
    <citation type="journal article" date="2019" name="Int. J. Syst. Evol. Microbiol.">
        <title>The Global Catalogue of Microorganisms (GCM) 10K type strain sequencing project: providing services to taxonomists for standard genome sequencing and annotation.</title>
        <authorList>
            <consortium name="The Broad Institute Genomics Platform"/>
            <consortium name="The Broad Institute Genome Sequencing Center for Infectious Disease"/>
            <person name="Wu L."/>
            <person name="Ma J."/>
        </authorList>
    </citation>
    <scope>NUCLEOTIDE SEQUENCE [LARGE SCALE GENOMIC DNA]</scope>
    <source>
        <strain evidence="2">IBRC-M 10490</strain>
    </source>
</reference>
<dbReference type="Proteomes" id="UP001595844">
    <property type="component" value="Unassembled WGS sequence"/>
</dbReference>
<proteinExistence type="predicted"/>
<evidence type="ECO:0000313" key="2">
    <source>
        <dbReference type="Proteomes" id="UP001595844"/>
    </source>
</evidence>
<keyword evidence="2" id="KW-1185">Reference proteome</keyword>
<protein>
    <submittedName>
        <fullName evidence="1">Uncharacterized protein</fullName>
    </submittedName>
</protein>
<evidence type="ECO:0000313" key="1">
    <source>
        <dbReference type="EMBL" id="MFC4373324.1"/>
    </source>
</evidence>
<sequence length="80" mass="9017">MSTFGGYNHKLYYRVEDLAEIADYTTRGPKQDAAVDRYLEALHAICAHRSNIEAEKKMGARIREIVASDRADNYPKKAAA</sequence>
<dbReference type="RefSeq" id="WP_378555980.1">
    <property type="nucleotide sequence ID" value="NZ_JBHSDL010000005.1"/>
</dbReference>
<accession>A0ABV8VCU4</accession>
<dbReference type="EMBL" id="JBHSDL010000005">
    <property type="protein sequence ID" value="MFC4373324.1"/>
    <property type="molecule type" value="Genomic_DNA"/>
</dbReference>
<name>A0ABV8VCU4_9NOCA</name>
<comment type="caution">
    <text evidence="1">The sequence shown here is derived from an EMBL/GenBank/DDBJ whole genome shotgun (WGS) entry which is preliminary data.</text>
</comment>
<gene>
    <name evidence="1" type="ORF">ACFO5K_04345</name>
</gene>